<feature type="compositionally biased region" description="Low complexity" evidence="1">
    <location>
        <begin position="677"/>
        <end position="703"/>
    </location>
</feature>
<feature type="region of interest" description="Disordered" evidence="1">
    <location>
        <begin position="674"/>
        <end position="733"/>
    </location>
</feature>
<name>A0A4P9WPC5_9FUNG</name>
<feature type="compositionally biased region" description="Basic and acidic residues" evidence="1">
    <location>
        <begin position="352"/>
        <end position="366"/>
    </location>
</feature>
<dbReference type="AlphaFoldDB" id="A0A4P9WPC5"/>
<dbReference type="EMBL" id="KZ994180">
    <property type="protein sequence ID" value="RKO93588.1"/>
    <property type="molecule type" value="Genomic_DNA"/>
</dbReference>
<feature type="compositionally biased region" description="Acidic residues" evidence="1">
    <location>
        <begin position="977"/>
        <end position="989"/>
    </location>
</feature>
<dbReference type="SUPFAM" id="SSF48350">
    <property type="entry name" value="GTPase activation domain, GAP"/>
    <property type="match status" value="1"/>
</dbReference>
<sequence length="1122" mass="122499">MLLESCRSSLPFTCRDCLVGLQVPTSKAALARILHTPDDFSFAGIEEAHDGRPPDTAGGLRPQRYGRLRKLEDAGVKDRMDWGRGGSTGHFLGHWSIPGHLRQPSGGCLPVLGNVGRSDVADLVLSLRHYPPPRRMGELAKNEALARQEGPPGSDSSPTQKKIERRLGPALNSDALKAADSADSDVFNLQLEKGRERAGIDLSILEVMARGGVRISRRVPAGMASLDRHYPRFLPPPTMPKIENREHRDRPADMWPGSGAHADVLYIDDAHQKSAPEGVGRTSRTDRDPTGRFTPDLVAANMRHSTASLMPHSPRDTFTSRSPSPEDTRSSSRRPSVALPPGPGRSSVALPPDRRSSLALPQDRRFSVVVPQEGRSSVAVPQDRRPSLTLPQPSPPDNPSARVPPEGSPNDACDVLAGSELVRSDSEERGKEQKEALSEATALPLLNHGFEAQLAKTKKARKPVLAGSGMPPPRGVDAKEERMEFDTNPSINTTRLDKGERKPVWRPGGMTKEAWNLFMLNREKARAYGSNMHSKNRAAAKQRARLREGSSSDESISSSDSSRAFDSLLPGDNLSLGKQARIETLGLELSQPRHAVTIPDDSVTVGVLDPIEPQSSMESSPTVLDPEVAKAPLDSSETQELTLTVEDQIRAEEELVARVAMALFGESQPSGMVDSIGASTASPAAGAAGPAGASTSVAATSSGRQSEHAGGVDAPSTKAQKPAEPEEKRVAPPLYKPAVDKEAMSVIVSHISLTEPSVEPSFVEQRIRSNFLKGSANNVHSVDFITLDARDGEIRANVNDWATRDVDTIPQHVIHRISEEETALMAWHLYQYLREEKWPTIPPDAAFRMMEVMESEYSDEERRMFALKRVVATLSKENYVMAKAICLHMRRIVCLLRVDIVAGFSSLFGSVVFRTACRKRGPTVNLRSFSVRRFSGQPVEEGRRYSRASALVQGATQQQLAALAARVANDAAAADIREEDEEDEDDSDITDTNSVAWSNDGGRASMASIAPSTVPSLLHRKSAPTFAVPGFRTDFPVLASVPVIEPPVTAPKPDYPDHDMFGWSRMTKEKFAAEMFVEDACPLSPFCAALEILLRDFETVFSWNASREIEYWIQREIYGMLD</sequence>
<feature type="region of interest" description="Disordered" evidence="1">
    <location>
        <begin position="973"/>
        <end position="1002"/>
    </location>
</feature>
<proteinExistence type="predicted"/>
<dbReference type="OrthoDB" id="2154734at2759"/>
<evidence type="ECO:0000256" key="1">
    <source>
        <dbReference type="SAM" id="MobiDB-lite"/>
    </source>
</evidence>
<feature type="compositionally biased region" description="Low complexity" evidence="1">
    <location>
        <begin position="552"/>
        <end position="565"/>
    </location>
</feature>
<accession>A0A4P9WPC5</accession>
<protein>
    <submittedName>
        <fullName evidence="2">Uncharacterized protein</fullName>
    </submittedName>
</protein>
<gene>
    <name evidence="2" type="ORF">BDK51DRAFT_34366</name>
</gene>
<dbReference type="InterPro" id="IPR008936">
    <property type="entry name" value="Rho_GTPase_activation_prot"/>
</dbReference>
<feature type="compositionally biased region" description="Basic and acidic residues" evidence="1">
    <location>
        <begin position="721"/>
        <end position="730"/>
    </location>
</feature>
<evidence type="ECO:0000313" key="2">
    <source>
        <dbReference type="EMBL" id="RKO93588.1"/>
    </source>
</evidence>
<organism evidence="2 3">
    <name type="scientific">Blyttiomyces helicus</name>
    <dbReference type="NCBI Taxonomy" id="388810"/>
    <lineage>
        <taxon>Eukaryota</taxon>
        <taxon>Fungi</taxon>
        <taxon>Fungi incertae sedis</taxon>
        <taxon>Chytridiomycota</taxon>
        <taxon>Chytridiomycota incertae sedis</taxon>
        <taxon>Chytridiomycetes</taxon>
        <taxon>Chytridiomycetes incertae sedis</taxon>
        <taxon>Blyttiomyces</taxon>
    </lineage>
</organism>
<feature type="compositionally biased region" description="Basic and acidic residues" evidence="1">
    <location>
        <begin position="476"/>
        <end position="485"/>
    </location>
</feature>
<dbReference type="Proteomes" id="UP000269721">
    <property type="component" value="Unassembled WGS sequence"/>
</dbReference>
<evidence type="ECO:0000313" key="3">
    <source>
        <dbReference type="Proteomes" id="UP000269721"/>
    </source>
</evidence>
<feature type="region of interest" description="Disordered" evidence="1">
    <location>
        <begin position="529"/>
        <end position="565"/>
    </location>
</feature>
<feature type="compositionally biased region" description="Basic residues" evidence="1">
    <location>
        <begin position="534"/>
        <end position="544"/>
    </location>
</feature>
<feature type="region of interest" description="Disordered" evidence="1">
    <location>
        <begin position="456"/>
        <end position="507"/>
    </location>
</feature>
<feature type="region of interest" description="Disordered" evidence="1">
    <location>
        <begin position="272"/>
        <end position="412"/>
    </location>
</feature>
<keyword evidence="3" id="KW-1185">Reference proteome</keyword>
<reference evidence="3" key="1">
    <citation type="journal article" date="2018" name="Nat. Microbiol.">
        <title>Leveraging single-cell genomics to expand the fungal tree of life.</title>
        <authorList>
            <person name="Ahrendt S.R."/>
            <person name="Quandt C.A."/>
            <person name="Ciobanu D."/>
            <person name="Clum A."/>
            <person name="Salamov A."/>
            <person name="Andreopoulos B."/>
            <person name="Cheng J.F."/>
            <person name="Woyke T."/>
            <person name="Pelin A."/>
            <person name="Henrissat B."/>
            <person name="Reynolds N.K."/>
            <person name="Benny G.L."/>
            <person name="Smith M.E."/>
            <person name="James T.Y."/>
            <person name="Grigoriev I.V."/>
        </authorList>
    </citation>
    <scope>NUCLEOTIDE SEQUENCE [LARGE SCALE GENOMIC DNA]</scope>
</reference>